<organism evidence="2 3">
    <name type="scientific">Pleurodeles waltl</name>
    <name type="common">Iberian ribbed newt</name>
    <dbReference type="NCBI Taxonomy" id="8319"/>
    <lineage>
        <taxon>Eukaryota</taxon>
        <taxon>Metazoa</taxon>
        <taxon>Chordata</taxon>
        <taxon>Craniata</taxon>
        <taxon>Vertebrata</taxon>
        <taxon>Euteleostomi</taxon>
        <taxon>Amphibia</taxon>
        <taxon>Batrachia</taxon>
        <taxon>Caudata</taxon>
        <taxon>Salamandroidea</taxon>
        <taxon>Salamandridae</taxon>
        <taxon>Pleurodelinae</taxon>
        <taxon>Pleurodeles</taxon>
    </lineage>
</organism>
<reference evidence="2" key="1">
    <citation type="journal article" date="2022" name="bioRxiv">
        <title>Sequencing and chromosome-scale assembly of the giantPleurodeles waltlgenome.</title>
        <authorList>
            <person name="Brown T."/>
            <person name="Elewa A."/>
            <person name="Iarovenko S."/>
            <person name="Subramanian E."/>
            <person name="Araus A.J."/>
            <person name="Petzold A."/>
            <person name="Susuki M."/>
            <person name="Suzuki K.-i.T."/>
            <person name="Hayashi T."/>
            <person name="Toyoda A."/>
            <person name="Oliveira C."/>
            <person name="Osipova E."/>
            <person name="Leigh N.D."/>
            <person name="Simon A."/>
            <person name="Yun M.H."/>
        </authorList>
    </citation>
    <scope>NUCLEOTIDE SEQUENCE</scope>
    <source>
        <strain evidence="2">20211129_DDA</strain>
        <tissue evidence="2">Liver</tissue>
    </source>
</reference>
<proteinExistence type="predicted"/>
<gene>
    <name evidence="2" type="ORF">NDU88_005253</name>
</gene>
<feature type="region of interest" description="Disordered" evidence="1">
    <location>
        <begin position="81"/>
        <end position="103"/>
    </location>
</feature>
<protein>
    <submittedName>
        <fullName evidence="2">Uncharacterized protein</fullName>
    </submittedName>
</protein>
<dbReference type="EMBL" id="JANPWB010000003">
    <property type="protein sequence ID" value="KAJ1201444.1"/>
    <property type="molecule type" value="Genomic_DNA"/>
</dbReference>
<dbReference type="AlphaFoldDB" id="A0AAV7VN08"/>
<accession>A0AAV7VN08</accession>
<evidence type="ECO:0000313" key="2">
    <source>
        <dbReference type="EMBL" id="KAJ1201444.1"/>
    </source>
</evidence>
<feature type="region of interest" description="Disordered" evidence="1">
    <location>
        <begin position="22"/>
        <end position="58"/>
    </location>
</feature>
<evidence type="ECO:0000313" key="3">
    <source>
        <dbReference type="Proteomes" id="UP001066276"/>
    </source>
</evidence>
<sequence length="103" mass="11443">MSVERRIRWCAFKAGIESRVESRRSAEQRGTIPIRGSRSATTTLRREDEQQPAAFQEERGLAGRFTLAETKAAITSLKWGKAPGLDKIPGDLYKSNPKSGPLI</sequence>
<name>A0AAV7VN08_PLEWA</name>
<comment type="caution">
    <text evidence="2">The sequence shown here is derived from an EMBL/GenBank/DDBJ whole genome shotgun (WGS) entry which is preliminary data.</text>
</comment>
<keyword evidence="3" id="KW-1185">Reference proteome</keyword>
<evidence type="ECO:0000256" key="1">
    <source>
        <dbReference type="SAM" id="MobiDB-lite"/>
    </source>
</evidence>
<dbReference type="Proteomes" id="UP001066276">
    <property type="component" value="Chromosome 2_1"/>
</dbReference>